<evidence type="ECO:0000313" key="3">
    <source>
        <dbReference type="EMBL" id="AVY93931.1"/>
    </source>
</evidence>
<gene>
    <name evidence="3" type="ORF">DAI18_07640</name>
</gene>
<organism evidence="3 4">
    <name type="scientific">Microvirgula aerodenitrificans</name>
    <dbReference type="NCBI Taxonomy" id="57480"/>
    <lineage>
        <taxon>Bacteria</taxon>
        <taxon>Pseudomonadati</taxon>
        <taxon>Pseudomonadota</taxon>
        <taxon>Betaproteobacteria</taxon>
        <taxon>Neisseriales</taxon>
        <taxon>Aquaspirillaceae</taxon>
        <taxon>Microvirgula</taxon>
    </lineage>
</organism>
<feature type="region of interest" description="Disordered" evidence="1">
    <location>
        <begin position="851"/>
        <end position="882"/>
    </location>
</feature>
<dbReference type="Gene3D" id="2.40.128.130">
    <property type="entry name" value="Autotransporter beta-domain"/>
    <property type="match status" value="1"/>
</dbReference>
<dbReference type="EMBL" id="CP028519">
    <property type="protein sequence ID" value="AVY93931.1"/>
    <property type="molecule type" value="Genomic_DNA"/>
</dbReference>
<dbReference type="InterPro" id="IPR036709">
    <property type="entry name" value="Autotransporte_beta_dom_sf"/>
</dbReference>
<dbReference type="STRING" id="1122240.GCA_000620105_02413"/>
<dbReference type="Proteomes" id="UP000244173">
    <property type="component" value="Chromosome"/>
</dbReference>
<dbReference type="InterPro" id="IPR058034">
    <property type="entry name" value="BigA_beta"/>
</dbReference>
<feature type="domain" description="Autotransporter" evidence="2">
    <location>
        <begin position="1048"/>
        <end position="1327"/>
    </location>
</feature>
<dbReference type="Pfam" id="PF03797">
    <property type="entry name" value="Autotransporter"/>
    <property type="match status" value="1"/>
</dbReference>
<protein>
    <recommendedName>
        <fullName evidence="2">Autotransporter domain-containing protein</fullName>
    </recommendedName>
</protein>
<dbReference type="InterPro" id="IPR005546">
    <property type="entry name" value="Autotransporte_beta"/>
</dbReference>
<feature type="region of interest" description="Disordered" evidence="1">
    <location>
        <begin position="116"/>
        <end position="183"/>
    </location>
</feature>
<evidence type="ECO:0000256" key="1">
    <source>
        <dbReference type="SAM" id="MobiDB-lite"/>
    </source>
</evidence>
<reference evidence="3 4" key="1">
    <citation type="submission" date="2018-04" db="EMBL/GenBank/DDBJ databases">
        <title>Denitrifier Microvirgula.</title>
        <authorList>
            <person name="Anderson E."/>
            <person name="Jang J."/>
            <person name="Ishii S."/>
        </authorList>
    </citation>
    <scope>NUCLEOTIDE SEQUENCE [LARGE SCALE GENOMIC DNA]</scope>
    <source>
        <strain evidence="3 4">BE2.4</strain>
    </source>
</reference>
<name>A0A2S0P9A9_9NEIS</name>
<evidence type="ECO:0000313" key="4">
    <source>
        <dbReference type="Proteomes" id="UP000244173"/>
    </source>
</evidence>
<dbReference type="SUPFAM" id="SSF103515">
    <property type="entry name" value="Autotransporter"/>
    <property type="match status" value="1"/>
</dbReference>
<sequence>MQRLYGYLSGLTARQIQYRARKRKTGPVHCPRHLPSGFGRTGGIVALSALIAGIPAANAAPADITWDDRADNCEAAAPASGPCHTALRFSGIHTARLGLAGLGLAGLAALLGSKKGDKPSAPAGNHIAPDAALPPRSTPAGQPGGNPASPDTGNPPLSAPADRQIGAPVNPGTGSPPVLPLPSAIRQNPYRPISLIRSATLHIPDQGAFINTGTLSDTTLAAHGPLHNGPSGRIALHPLADSHFHHTLRNHGTIDLEAALTGAGSGRLINAHSGVIRLSGKGTIRATARSLFINDGTVTARHAIGQRSERFILMMSAEGGGPARPGLNTGTLIARGGYGAVTFKASDYQKRTFINRGNIDFTAENGATRALHIPEFNNFNTLINDRGGIITVRGNHAVAMGSNGMASHLVNRGTINLGVRDTADFGMAAMEAGAWGKPDGRHPAVIMRSTLLNDTEGVINVFARHSFAFRIHRPDGNLPSAAILINRGKVHLLCGNSSCANSERRIVVSPHATQTYRFTLPDTSGLDAPDPAGPTGTGHVHLGVDGKAGGIFVNTGRLDPLHLTSSGHVHNTDSGELKLDSAQIRNTLWNDGQIRTEARLETLDGGRFVNRHGGQMLLTGNGSLYASSDSAFVNLGRILAERAGPAAAGTALLVLSGSGDNNGSRTKSNVGSMITRGGYTAVRAEAGNKRQMFINRGSIDFTAEHGATSALSVTASTGNDHDLITDLVNDKTGVITVRGDNAVAMSSDTTSQLINRGIINLGEPGSRHVGMVAMAQRGWQGSRPRSAPSLLVNEQGGIINVHARQSHAFSIDGNNALLVNRGMVSLSCGDQSCQTYRDASTRDQDISLNTAGLQFRSEASVPADDESDHRGNDSPHYDHNGLPVAAPAAAHAQSLAGYVIGTRPDGGAGTLDGGHLDASGVTVDTGFATGSSLRHATFSKVLRGKRIDGIERITSRNAAWRAQAYRDADGDIGITLIKNDYRDLVPDAALHPVAAALERGYDGSALFHSLELGSATDIGHALRQLSGAGIASSLQPLRTLEQRFARFSDDMPGNRAGFGFRLVGSRHGQPEARLGSSTYDLVTLRQRFELGHDARLTARYGFASVKSGSTTNAGLNGRSQLFGLHYAQPLGRARLEGSFQYAQHQAGTRRTLRYGTIDLRPRADQRRDQFSSQFSLAMPHTLASGLTLEPLLGLKLRHQRDAALTERDAGAYALRLSAARDSAVDGVLGLRVRYDAVASRRGWRADAELLGRPTLYRQAGTRQAGFASVPAAGRFELPASGNHRLGYDGKLGLSHHGKDSHFEISAFASRENGAGDRRIMANYRHGF</sequence>
<proteinExistence type="predicted"/>
<dbReference type="KEGG" id="maer:DAI18_07640"/>
<accession>A0A2S0P9A9</accession>
<evidence type="ECO:0000259" key="2">
    <source>
        <dbReference type="PROSITE" id="PS51208"/>
    </source>
</evidence>
<dbReference type="PROSITE" id="PS51208">
    <property type="entry name" value="AUTOTRANSPORTER"/>
    <property type="match status" value="1"/>
</dbReference>
<dbReference type="Pfam" id="PF25783">
    <property type="entry name" value="BigA_beta"/>
    <property type="match status" value="1"/>
</dbReference>
<keyword evidence="4" id="KW-1185">Reference proteome</keyword>
<feature type="compositionally biased region" description="Basic and acidic residues" evidence="1">
    <location>
        <begin position="867"/>
        <end position="879"/>
    </location>
</feature>